<evidence type="ECO:0000313" key="1">
    <source>
        <dbReference type="EMBL" id="RJG06261.1"/>
    </source>
</evidence>
<organism evidence="1 2">
    <name type="scientific">Noviherbaspirillum cavernae</name>
    <dbReference type="NCBI Taxonomy" id="2320862"/>
    <lineage>
        <taxon>Bacteria</taxon>
        <taxon>Pseudomonadati</taxon>
        <taxon>Pseudomonadota</taxon>
        <taxon>Betaproteobacteria</taxon>
        <taxon>Burkholderiales</taxon>
        <taxon>Oxalobacteraceae</taxon>
        <taxon>Noviherbaspirillum</taxon>
    </lineage>
</organism>
<protein>
    <submittedName>
        <fullName evidence="1">Uncharacterized protein</fullName>
    </submittedName>
</protein>
<comment type="caution">
    <text evidence="1">The sequence shown here is derived from an EMBL/GenBank/DDBJ whole genome shotgun (WGS) entry which is preliminary data.</text>
</comment>
<accession>A0A418X1D5</accession>
<dbReference type="Proteomes" id="UP000285190">
    <property type="component" value="Unassembled WGS sequence"/>
</dbReference>
<reference evidence="1 2" key="1">
    <citation type="submission" date="2018-09" db="EMBL/GenBank/DDBJ databases">
        <authorList>
            <person name="Zhu H."/>
        </authorList>
    </citation>
    <scope>NUCLEOTIDE SEQUENCE [LARGE SCALE GENOMIC DNA]</scope>
    <source>
        <strain evidence="1 2">K2R10-39</strain>
    </source>
</reference>
<evidence type="ECO:0000313" key="2">
    <source>
        <dbReference type="Proteomes" id="UP000285190"/>
    </source>
</evidence>
<dbReference type="EMBL" id="QYUN01000002">
    <property type="protein sequence ID" value="RJG06261.1"/>
    <property type="molecule type" value="Genomic_DNA"/>
</dbReference>
<keyword evidence="2" id="KW-1185">Reference proteome</keyword>
<proteinExistence type="predicted"/>
<gene>
    <name evidence="1" type="ORF">D3870_09770</name>
</gene>
<dbReference type="AlphaFoldDB" id="A0A418X1D5"/>
<name>A0A418X1D5_9BURK</name>
<sequence>MMKPIFETTGQAIYVAFQIHGSEQQDSTMRKALIRVMESINLQSDEQSEWLAQLRGTRADSTVDFEGLSSNDIRAQCALIMSAIHALLPQAEIWALQAKYSRTDYEGPIESRRYAFSKEKAAAIRNVARWLAERRALECVPRLALDCMVAKFYANHKKTEISFRQLAIEFGGNHMSYARAFPKVKALLKPLEAMAIARLQPHFEEQGIVACQSTN</sequence>